<keyword evidence="3" id="KW-1185">Reference proteome</keyword>
<proteinExistence type="predicted"/>
<name>A0ABP9TN95_9MICC</name>
<dbReference type="EMBL" id="BAABLK010000027">
    <property type="protein sequence ID" value="GAA5227172.1"/>
    <property type="molecule type" value="Genomic_DNA"/>
</dbReference>
<accession>A0ABP9TN95</accession>
<protein>
    <submittedName>
        <fullName evidence="2">Uncharacterized protein</fullName>
    </submittedName>
</protein>
<reference evidence="3" key="1">
    <citation type="journal article" date="2019" name="Int. J. Syst. Evol. Microbiol.">
        <title>The Global Catalogue of Microorganisms (GCM) 10K type strain sequencing project: providing services to taxonomists for standard genome sequencing and annotation.</title>
        <authorList>
            <consortium name="The Broad Institute Genomics Platform"/>
            <consortium name="The Broad Institute Genome Sequencing Center for Infectious Disease"/>
            <person name="Wu L."/>
            <person name="Ma J."/>
        </authorList>
    </citation>
    <scope>NUCLEOTIDE SEQUENCE [LARGE SCALE GENOMIC DNA]</scope>
    <source>
        <strain evidence="3">JCM 18952</strain>
    </source>
</reference>
<keyword evidence="1" id="KW-0472">Membrane</keyword>
<evidence type="ECO:0000313" key="3">
    <source>
        <dbReference type="Proteomes" id="UP001501257"/>
    </source>
</evidence>
<dbReference type="Proteomes" id="UP001501257">
    <property type="component" value="Unassembled WGS sequence"/>
</dbReference>
<feature type="transmembrane region" description="Helical" evidence="1">
    <location>
        <begin position="53"/>
        <end position="71"/>
    </location>
</feature>
<evidence type="ECO:0000313" key="2">
    <source>
        <dbReference type="EMBL" id="GAA5227172.1"/>
    </source>
</evidence>
<keyword evidence="1" id="KW-1133">Transmembrane helix</keyword>
<organism evidence="2 3">
    <name type="scientific">Paeniglutamicibacter antarcticus</name>
    <dbReference type="NCBI Taxonomy" id="494023"/>
    <lineage>
        <taxon>Bacteria</taxon>
        <taxon>Bacillati</taxon>
        <taxon>Actinomycetota</taxon>
        <taxon>Actinomycetes</taxon>
        <taxon>Micrococcales</taxon>
        <taxon>Micrococcaceae</taxon>
        <taxon>Paeniglutamicibacter</taxon>
    </lineage>
</organism>
<evidence type="ECO:0000256" key="1">
    <source>
        <dbReference type="SAM" id="Phobius"/>
    </source>
</evidence>
<comment type="caution">
    <text evidence="2">The sequence shown here is derived from an EMBL/GenBank/DDBJ whole genome shotgun (WGS) entry which is preliminary data.</text>
</comment>
<keyword evidence="1" id="KW-0812">Transmembrane</keyword>
<dbReference type="RefSeq" id="WP_210101588.1">
    <property type="nucleotide sequence ID" value="NZ_BAABLK010000027.1"/>
</dbReference>
<sequence length="97" mass="10401">MPKLMGSKTMLVLGAVMALVGVGHRLVIGAQWGWYYEATLPVEDAIPGAGNLLQQVLFIGGLFLLIGSLIVRHFEILKTEVQQASRPDAPGSGKTRT</sequence>
<gene>
    <name evidence="2" type="ORF">GCM10025778_17050</name>
</gene>